<evidence type="ECO:0000313" key="1">
    <source>
        <dbReference type="EMBL" id="MBC6491822.1"/>
    </source>
</evidence>
<comment type="caution">
    <text evidence="1">The sequence shown here is derived from an EMBL/GenBank/DDBJ whole genome shotgun (WGS) entry which is preliminary data.</text>
</comment>
<reference evidence="1 2" key="1">
    <citation type="submission" date="2016-07" db="EMBL/GenBank/DDBJ databases">
        <title>Genome analysis of Flavihumibacter stibioxidans YS-17.</title>
        <authorList>
            <person name="Shi K."/>
            <person name="Han Y."/>
            <person name="Wang G."/>
        </authorList>
    </citation>
    <scope>NUCLEOTIDE SEQUENCE [LARGE SCALE GENOMIC DNA]</scope>
    <source>
        <strain evidence="1 2">YS-17</strain>
    </source>
</reference>
<evidence type="ECO:0000313" key="2">
    <source>
        <dbReference type="Proteomes" id="UP000765802"/>
    </source>
</evidence>
<accession>A0ABR7MA42</accession>
<sequence length="128" mass="15313">MTPEEYLETGRYIWNTYVPKSGQAQTVQGELLRSIENLADEAQRNGNINFNADCHGIHLSYLRKYLMDEKLFDKNTLQQIKQDLDRLSNEKDPYLKDDLYDRLRERIIDWYLQNKTPIPHNKNTKQYC</sequence>
<gene>
    <name evidence="1" type="ORF">BC349_12240</name>
</gene>
<keyword evidence="2" id="KW-1185">Reference proteome</keyword>
<dbReference type="RefSeq" id="WP_187257141.1">
    <property type="nucleotide sequence ID" value="NZ_JBHULF010000007.1"/>
</dbReference>
<name>A0ABR7MA42_9BACT</name>
<dbReference type="Proteomes" id="UP000765802">
    <property type="component" value="Unassembled WGS sequence"/>
</dbReference>
<proteinExistence type="predicted"/>
<protein>
    <submittedName>
        <fullName evidence="1">Uncharacterized protein</fullName>
    </submittedName>
</protein>
<organism evidence="1 2">
    <name type="scientific">Flavihumibacter stibioxidans</name>
    <dbReference type="NCBI Taxonomy" id="1834163"/>
    <lineage>
        <taxon>Bacteria</taxon>
        <taxon>Pseudomonadati</taxon>
        <taxon>Bacteroidota</taxon>
        <taxon>Chitinophagia</taxon>
        <taxon>Chitinophagales</taxon>
        <taxon>Chitinophagaceae</taxon>
        <taxon>Flavihumibacter</taxon>
    </lineage>
</organism>
<dbReference type="EMBL" id="MBUA01000023">
    <property type="protein sequence ID" value="MBC6491822.1"/>
    <property type="molecule type" value="Genomic_DNA"/>
</dbReference>